<dbReference type="GO" id="GO:0005886">
    <property type="term" value="C:plasma membrane"/>
    <property type="evidence" value="ECO:0007669"/>
    <property type="project" value="UniProtKB-SubCell"/>
</dbReference>
<keyword evidence="3" id="KW-1003">Cell membrane</keyword>
<keyword evidence="2" id="KW-0813">Transport</keyword>
<evidence type="ECO:0000256" key="1">
    <source>
        <dbReference type="ARBA" id="ARBA00004651"/>
    </source>
</evidence>
<feature type="transmembrane region" description="Helical" evidence="7">
    <location>
        <begin position="6"/>
        <end position="27"/>
    </location>
</feature>
<evidence type="ECO:0000259" key="8">
    <source>
        <dbReference type="PROSITE" id="PS50928"/>
    </source>
</evidence>
<evidence type="ECO:0000256" key="6">
    <source>
        <dbReference type="ARBA" id="ARBA00023136"/>
    </source>
</evidence>
<feature type="transmembrane region" description="Helical" evidence="7">
    <location>
        <begin position="164"/>
        <end position="190"/>
    </location>
</feature>
<dbReference type="PANTHER" id="PTHR30465">
    <property type="entry name" value="INNER MEMBRANE ABC TRANSPORTER"/>
    <property type="match status" value="1"/>
</dbReference>
<evidence type="ECO:0000256" key="4">
    <source>
        <dbReference type="ARBA" id="ARBA00022692"/>
    </source>
</evidence>
<comment type="caution">
    <text evidence="9">The sequence shown here is derived from an EMBL/GenBank/DDBJ whole genome shotgun (WGS) entry which is preliminary data.</text>
</comment>
<sequence length="200" mass="22339">YSPSDYFFTSVGFLGLATPNFLLALVLMFLFYKYFGLSVGGLFSPQFIEAPWSLAKVMDMMDHMWIPVIVIGTAGTCGLIRVMRGCLLDELRKQYVITARAKGVSERKLLFKYPVRIAINPIISTIGWTLPRIISGATITAVVLSLPTTGPLLLRALKSQDMYLAGSFILILATLTVIGTLISDILLVWLDPRIRYERRE</sequence>
<dbReference type="InterPro" id="IPR000515">
    <property type="entry name" value="MetI-like"/>
</dbReference>
<dbReference type="PROSITE" id="PS50928">
    <property type="entry name" value="ABC_TM1"/>
    <property type="match status" value="1"/>
</dbReference>
<organism evidence="9">
    <name type="scientific">marine sediment metagenome</name>
    <dbReference type="NCBI Taxonomy" id="412755"/>
    <lineage>
        <taxon>unclassified sequences</taxon>
        <taxon>metagenomes</taxon>
        <taxon>ecological metagenomes</taxon>
    </lineage>
</organism>
<keyword evidence="4 7" id="KW-0812">Transmembrane</keyword>
<dbReference type="InterPro" id="IPR035906">
    <property type="entry name" value="MetI-like_sf"/>
</dbReference>
<keyword evidence="5 7" id="KW-1133">Transmembrane helix</keyword>
<gene>
    <name evidence="9" type="ORF">S03H2_24237</name>
</gene>
<protein>
    <recommendedName>
        <fullName evidence="8">ABC transmembrane type-1 domain-containing protein</fullName>
    </recommendedName>
</protein>
<dbReference type="AlphaFoldDB" id="X1G4Q6"/>
<keyword evidence="6 7" id="KW-0472">Membrane</keyword>
<evidence type="ECO:0000313" key="9">
    <source>
        <dbReference type="EMBL" id="GAH36534.1"/>
    </source>
</evidence>
<dbReference type="Gene3D" id="1.10.3720.10">
    <property type="entry name" value="MetI-like"/>
    <property type="match status" value="1"/>
</dbReference>
<dbReference type="PANTHER" id="PTHR30465:SF43">
    <property type="entry name" value="OLIGOPEPTIDE ABC TRANSPORTER, PERMEASE PROTEIN"/>
    <property type="match status" value="1"/>
</dbReference>
<evidence type="ECO:0000256" key="5">
    <source>
        <dbReference type="ARBA" id="ARBA00022989"/>
    </source>
</evidence>
<dbReference type="SUPFAM" id="SSF161098">
    <property type="entry name" value="MetI-like"/>
    <property type="match status" value="1"/>
</dbReference>
<dbReference type="GO" id="GO:0055085">
    <property type="term" value="P:transmembrane transport"/>
    <property type="evidence" value="ECO:0007669"/>
    <property type="project" value="InterPro"/>
</dbReference>
<feature type="domain" description="ABC transmembrane type-1" evidence="8">
    <location>
        <begin position="1"/>
        <end position="181"/>
    </location>
</feature>
<dbReference type="Pfam" id="PF00528">
    <property type="entry name" value="BPD_transp_1"/>
    <property type="match status" value="1"/>
</dbReference>
<accession>X1G4Q6</accession>
<evidence type="ECO:0000256" key="2">
    <source>
        <dbReference type="ARBA" id="ARBA00022448"/>
    </source>
</evidence>
<feature type="transmembrane region" description="Helical" evidence="7">
    <location>
        <begin position="64"/>
        <end position="83"/>
    </location>
</feature>
<comment type="subcellular location">
    <subcellularLocation>
        <location evidence="1">Cell membrane</location>
        <topology evidence="1">Multi-pass membrane protein</topology>
    </subcellularLocation>
</comment>
<dbReference type="CDD" id="cd06261">
    <property type="entry name" value="TM_PBP2"/>
    <property type="match status" value="1"/>
</dbReference>
<reference evidence="9" key="1">
    <citation type="journal article" date="2014" name="Front. Microbiol.">
        <title>High frequency of phylogenetically diverse reductive dehalogenase-homologous genes in deep subseafloor sedimentary metagenomes.</title>
        <authorList>
            <person name="Kawai M."/>
            <person name="Futagami T."/>
            <person name="Toyoda A."/>
            <person name="Takaki Y."/>
            <person name="Nishi S."/>
            <person name="Hori S."/>
            <person name="Arai W."/>
            <person name="Tsubouchi T."/>
            <person name="Morono Y."/>
            <person name="Uchiyama I."/>
            <person name="Ito T."/>
            <person name="Fujiyama A."/>
            <person name="Inagaki F."/>
            <person name="Takami H."/>
        </authorList>
    </citation>
    <scope>NUCLEOTIDE SEQUENCE</scope>
    <source>
        <strain evidence="9">Expedition CK06-06</strain>
    </source>
</reference>
<feature type="transmembrane region" description="Helical" evidence="7">
    <location>
        <begin position="117"/>
        <end position="144"/>
    </location>
</feature>
<proteinExistence type="predicted"/>
<evidence type="ECO:0000256" key="3">
    <source>
        <dbReference type="ARBA" id="ARBA00022475"/>
    </source>
</evidence>
<dbReference type="EMBL" id="BARU01013411">
    <property type="protein sequence ID" value="GAH36534.1"/>
    <property type="molecule type" value="Genomic_DNA"/>
</dbReference>
<evidence type="ECO:0000256" key="7">
    <source>
        <dbReference type="SAM" id="Phobius"/>
    </source>
</evidence>
<feature type="non-terminal residue" evidence="9">
    <location>
        <position position="1"/>
    </location>
</feature>
<name>X1G4Q6_9ZZZZ</name>